<dbReference type="Proteomes" id="UP000016534">
    <property type="component" value="Unassembled WGS sequence"/>
</dbReference>
<comment type="caution">
    <text evidence="1">The sequence shown here is derived from an EMBL/GenBank/DDBJ whole genome shotgun (WGS) entry which is preliminary data.</text>
</comment>
<reference evidence="1" key="1">
    <citation type="journal article" date="2012" name="J. Bacteriol.">
        <title>Genome sequences of type strains of seven species of the marine bacterium Pseudoalteromonas.</title>
        <authorList>
            <person name="Xie B.B."/>
            <person name="Shu Y.L."/>
            <person name="Qin Q.L."/>
            <person name="Rong J.C."/>
            <person name="Zhang X.Y."/>
            <person name="Chen X.L."/>
            <person name="Shi M."/>
            <person name="He H.L."/>
            <person name="Zhou B.C."/>
            <person name="Zhang Y.Z."/>
        </authorList>
    </citation>
    <scope>NUCLEOTIDE SEQUENCE [LARGE SCALE GENOMIC DNA]</scope>
    <source>
        <strain evidence="1">NCIMB 2128</strain>
    </source>
</reference>
<dbReference type="EMBL" id="AHCF02000022">
    <property type="protein sequence ID" value="ERG60608.1"/>
    <property type="molecule type" value="Genomic_DNA"/>
</dbReference>
<proteinExistence type="predicted"/>
<sequence>MFTLFFVASLNVDFALAGKTSAGLILCEQINNQVSGSKLNEYNRLDSELNSYLNLELEASSDLSYSFFSAQVDYINSFEYADKNKPLDDNLLSKQKCQDHIDNANMLIRKFQ</sequence>
<keyword evidence="2" id="KW-1185">Reference proteome</keyword>
<evidence type="ECO:0000313" key="2">
    <source>
        <dbReference type="Proteomes" id="UP000016534"/>
    </source>
</evidence>
<evidence type="ECO:0000313" key="1">
    <source>
        <dbReference type="EMBL" id="ERG60608.1"/>
    </source>
</evidence>
<accession>A0ABP2XZ17</accession>
<protein>
    <submittedName>
        <fullName evidence="1">Uncharacterized protein</fullName>
    </submittedName>
</protein>
<name>A0ABP2XZ17_9GAMM</name>
<organism evidence="1 2">
    <name type="scientific">Pseudoalteromonas undina</name>
    <dbReference type="NCBI Taxonomy" id="43660"/>
    <lineage>
        <taxon>Bacteria</taxon>
        <taxon>Pseudomonadati</taxon>
        <taxon>Pseudomonadota</taxon>
        <taxon>Gammaproteobacteria</taxon>
        <taxon>Alteromonadales</taxon>
        <taxon>Pseudoalteromonadaceae</taxon>
        <taxon>Pseudoalteromonas</taxon>
    </lineage>
</organism>
<gene>
    <name evidence="1" type="ORF">PUND_11440</name>
</gene>
<reference evidence="1" key="2">
    <citation type="submission" date="2013-04" db="EMBL/GenBank/DDBJ databases">
        <title>Genome sequence of Pseudoalteromonas undina.</title>
        <authorList>
            <person name="Xie B.-B."/>
            <person name="Rong J.-C."/>
            <person name="Qin Q.-L."/>
            <person name="Shu Y.-L."/>
            <person name="Zhang Y.-Z."/>
        </authorList>
    </citation>
    <scope>NUCLEOTIDE SEQUENCE</scope>
    <source>
        <strain evidence="1">NCIMB 2128</strain>
    </source>
</reference>